<dbReference type="SUPFAM" id="SSF102114">
    <property type="entry name" value="Radical SAM enzymes"/>
    <property type="match status" value="1"/>
</dbReference>
<keyword evidence="2 8" id="KW-0949">S-adenosyl-L-methionine</keyword>
<dbReference type="GO" id="GO:1904047">
    <property type="term" value="F:S-adenosyl-L-methionine binding"/>
    <property type="evidence" value="ECO:0007669"/>
    <property type="project" value="UniProtKB-UniRule"/>
</dbReference>
<dbReference type="GO" id="GO:0008616">
    <property type="term" value="P:tRNA queuosine(34) biosynthetic process"/>
    <property type="evidence" value="ECO:0007669"/>
    <property type="project" value="UniProtKB-UniRule"/>
</dbReference>
<comment type="catalytic activity">
    <reaction evidence="8">
        <text>6-carboxy-5,6,7,8-tetrahydropterin + H(+) = 7-carboxy-7-carbaguanine + NH4(+)</text>
        <dbReference type="Rhea" id="RHEA:27974"/>
        <dbReference type="ChEBI" id="CHEBI:15378"/>
        <dbReference type="ChEBI" id="CHEBI:28938"/>
        <dbReference type="ChEBI" id="CHEBI:61032"/>
        <dbReference type="ChEBI" id="CHEBI:61036"/>
        <dbReference type="EC" id="4.3.99.3"/>
    </reaction>
</comment>
<dbReference type="PANTHER" id="PTHR42836:SF1">
    <property type="entry name" value="7-CARBOXY-7-DEAZAGUANINE SYNTHASE"/>
    <property type="match status" value="1"/>
</dbReference>
<gene>
    <name evidence="8" type="primary">queE</name>
    <name evidence="10" type="ORF">ucyna2_00888</name>
</gene>
<evidence type="ECO:0000313" key="11">
    <source>
        <dbReference type="Proteomes" id="UP000028922"/>
    </source>
</evidence>
<proteinExistence type="inferred from homology"/>
<evidence type="ECO:0000256" key="3">
    <source>
        <dbReference type="ARBA" id="ARBA00022723"/>
    </source>
</evidence>
<protein>
    <recommendedName>
        <fullName evidence="8">7-carboxy-7-deazaguanine synthase</fullName>
        <shortName evidence="8">CDG synthase</shortName>
        <ecNumber evidence="8">4.3.99.3</ecNumber>
    </recommendedName>
    <alternativeName>
        <fullName evidence="8">Queuosine biosynthesis protein QueE</fullName>
    </alternativeName>
</protein>
<comment type="cofactor">
    <cofactor evidence="8">
        <name>Mg(2+)</name>
        <dbReference type="ChEBI" id="CHEBI:18420"/>
    </cofactor>
</comment>
<feature type="binding site" evidence="8">
    <location>
        <position position="43"/>
    </location>
    <ligand>
        <name>[4Fe-4S] cluster</name>
        <dbReference type="ChEBI" id="CHEBI:49883"/>
        <note>4Fe-4S-S-AdoMet</note>
    </ligand>
</feature>
<feature type="binding site" evidence="8">
    <location>
        <position position="86"/>
    </location>
    <ligand>
        <name>S-adenosyl-L-methionine</name>
        <dbReference type="ChEBI" id="CHEBI:59789"/>
    </ligand>
</feature>
<dbReference type="Proteomes" id="UP000028922">
    <property type="component" value="Unassembled WGS sequence"/>
</dbReference>
<dbReference type="eggNOG" id="COG0602">
    <property type="taxonomic scope" value="Bacteria"/>
</dbReference>
<dbReference type="InterPro" id="IPR058240">
    <property type="entry name" value="rSAM_sf"/>
</dbReference>
<keyword evidence="1 8" id="KW-0004">4Fe-4S</keyword>
<sequence length="209" mass="23870">MEKSIQLNKNDLTTYPIAEIFHSIQGEGAWTGVSAFFIRLAGCNVGCPWCDQKESWKHKTFPKYSSKTLAIEAHKANASIIVITGGEPLMYNLFPLTNALQNLGMQVHLETSGSYPFSGNFDWITLSPKPFKIPHESIYDKASELKVIVANQKDFDWAEEQKNKTNSQSINFLQPEWNSDISSSLIYNYIRKHPEWRISLQTHKFLGIR</sequence>
<feature type="domain" description="Radical SAM core" evidence="9">
    <location>
        <begin position="30"/>
        <end position="209"/>
    </location>
</feature>
<comment type="subunit">
    <text evidence="8">Homodimer.</text>
</comment>
<accession>A0A086CGF0</accession>
<evidence type="ECO:0000256" key="5">
    <source>
        <dbReference type="ARBA" id="ARBA00023004"/>
    </source>
</evidence>
<dbReference type="EC" id="4.3.99.3" evidence="8"/>
<evidence type="ECO:0000256" key="8">
    <source>
        <dbReference type="HAMAP-Rule" id="MF_00917"/>
    </source>
</evidence>
<reference evidence="10 11" key="1">
    <citation type="submission" date="2014-08" db="EMBL/GenBank/DDBJ databases">
        <title>Comparative genomics reveals surprising divergence of two closely related strains of uncultivated UCYN-A cyanobacteria.</title>
        <authorList>
            <person name="Bombar D."/>
            <person name="Heller P."/>
            <person name="Sanchez-Baracaldo P."/>
            <person name="Carter B.J."/>
            <person name="Zert J.P."/>
        </authorList>
    </citation>
    <scope>NUCLEOTIDE SEQUENCE [LARGE SCALE GENOMIC DNA]</scope>
</reference>
<dbReference type="PROSITE" id="PS51918">
    <property type="entry name" value="RADICAL_SAM"/>
    <property type="match status" value="1"/>
</dbReference>
<feature type="binding site" evidence="8">
    <location>
        <position position="50"/>
    </location>
    <ligand>
        <name>[4Fe-4S] cluster</name>
        <dbReference type="ChEBI" id="CHEBI:49883"/>
        <note>4Fe-4S-S-AdoMet</note>
    </ligand>
</feature>
<dbReference type="InterPro" id="IPR013785">
    <property type="entry name" value="Aldolase_TIM"/>
</dbReference>
<dbReference type="Gene3D" id="3.20.20.70">
    <property type="entry name" value="Aldolase class I"/>
    <property type="match status" value="1"/>
</dbReference>
<dbReference type="GO" id="GO:0000287">
    <property type="term" value="F:magnesium ion binding"/>
    <property type="evidence" value="ECO:0007669"/>
    <property type="project" value="UniProtKB-UniRule"/>
</dbReference>
<keyword evidence="8" id="KW-0671">Queuosine biosynthesis</keyword>
<keyword evidence="5 8" id="KW-0408">Iron</keyword>
<dbReference type="PATRIC" id="fig|1527444.3.peg.842"/>
<dbReference type="GO" id="GO:0016840">
    <property type="term" value="F:carbon-nitrogen lyase activity"/>
    <property type="evidence" value="ECO:0007669"/>
    <property type="project" value="UniProtKB-UniRule"/>
</dbReference>
<evidence type="ECO:0000256" key="4">
    <source>
        <dbReference type="ARBA" id="ARBA00022842"/>
    </source>
</evidence>
<organism evidence="10 11">
    <name type="scientific">Candidatus Atelocyanobacterium thalassa isolate SIO64986</name>
    <dbReference type="NCBI Taxonomy" id="1527444"/>
    <lineage>
        <taxon>Bacteria</taxon>
        <taxon>Bacillati</taxon>
        <taxon>Cyanobacteriota</taxon>
        <taxon>Cyanophyceae</taxon>
        <taxon>Oscillatoriophycideae</taxon>
        <taxon>Chroococcales</taxon>
        <taxon>Aphanothecaceae</taxon>
        <taxon>Candidatus Atelocyanobacterium</taxon>
        <taxon>Candidatus Atelocyanobacterium thalassae</taxon>
    </lineage>
</organism>
<dbReference type="EMBL" id="JPSP01000010">
    <property type="protein sequence ID" value="KFF41264.1"/>
    <property type="molecule type" value="Genomic_DNA"/>
</dbReference>
<dbReference type="PIRSF" id="PIRSF000370">
    <property type="entry name" value="QueE"/>
    <property type="match status" value="1"/>
</dbReference>
<dbReference type="GO" id="GO:0051539">
    <property type="term" value="F:4 iron, 4 sulfur cluster binding"/>
    <property type="evidence" value="ECO:0007669"/>
    <property type="project" value="UniProtKB-UniRule"/>
</dbReference>
<feature type="binding site" evidence="8">
    <location>
        <position position="84"/>
    </location>
    <ligand>
        <name>substrate</name>
    </ligand>
</feature>
<comment type="function">
    <text evidence="8">Catalyzes the complex heterocyclic radical-mediated conversion of 6-carboxy-5,6,7,8-tetrahydropterin (CPH4) to 7-carboxy-7-deazaguanine (CDG), a step common to the biosynthetic pathways of all 7-deazapurine-containing compounds.</text>
</comment>
<dbReference type="UniPathway" id="UPA00391"/>
<dbReference type="SFLD" id="SFLDS00029">
    <property type="entry name" value="Radical_SAM"/>
    <property type="match status" value="1"/>
</dbReference>
<feature type="binding site" evidence="8">
    <location>
        <begin position="49"/>
        <end position="51"/>
    </location>
    <ligand>
        <name>S-adenosyl-L-methionine</name>
        <dbReference type="ChEBI" id="CHEBI:59789"/>
    </ligand>
</feature>
<dbReference type="HAMAP" id="MF_00917">
    <property type="entry name" value="QueE"/>
    <property type="match status" value="1"/>
</dbReference>
<dbReference type="PANTHER" id="PTHR42836">
    <property type="entry name" value="7-CARBOXY-7-DEAZAGUANINE SYNTHASE"/>
    <property type="match status" value="1"/>
</dbReference>
<keyword evidence="6 8" id="KW-0411">Iron-sulfur</keyword>
<dbReference type="AlphaFoldDB" id="A0A086CGF0"/>
<dbReference type="STRING" id="1527444.ucyna2_00888"/>
<comment type="caution">
    <text evidence="10">The sequence shown here is derived from an EMBL/GenBank/DDBJ whole genome shotgun (WGS) entry which is preliminary data.</text>
</comment>
<comment type="similarity">
    <text evidence="8">Belongs to the radical SAM superfamily. 7-carboxy-7-deazaguanine synthase family.</text>
</comment>
<dbReference type="InterPro" id="IPR024924">
    <property type="entry name" value="7-CO-7-deazaguanine_synth-like"/>
</dbReference>
<evidence type="ECO:0000259" key="9">
    <source>
        <dbReference type="PROSITE" id="PS51918"/>
    </source>
</evidence>
<comment type="cofactor">
    <cofactor evidence="8">
        <name>[4Fe-4S] cluster</name>
        <dbReference type="ChEBI" id="CHEBI:49883"/>
    </cofactor>
    <text evidence="8">Binds 1 [4Fe-4S] cluster. The cluster is coordinated with 3 cysteines and an exchangeable S-adenosyl-L-methionine.</text>
</comment>
<dbReference type="InterPro" id="IPR007197">
    <property type="entry name" value="rSAM"/>
</dbReference>
<comment type="caution">
    <text evidence="8">Lacks conserved residue(s) required for the propagation of feature annotation.</text>
</comment>
<comment type="pathway">
    <text evidence="8">Purine metabolism; 7-cyano-7-deazaguanine biosynthesis.</text>
</comment>
<feature type="binding site" evidence="8">
    <location>
        <position position="47"/>
    </location>
    <ligand>
        <name>[4Fe-4S] cluster</name>
        <dbReference type="ChEBI" id="CHEBI:49883"/>
        <note>4Fe-4S-S-AdoMet</note>
    </ligand>
</feature>
<keyword evidence="4 8" id="KW-0460">Magnesium</keyword>
<dbReference type="Pfam" id="PF04055">
    <property type="entry name" value="Radical_SAM"/>
    <property type="match status" value="1"/>
</dbReference>
<evidence type="ECO:0000256" key="7">
    <source>
        <dbReference type="ARBA" id="ARBA00023239"/>
    </source>
</evidence>
<feature type="binding site" evidence="8">
    <location>
        <begin position="24"/>
        <end position="26"/>
    </location>
    <ligand>
        <name>substrate</name>
    </ligand>
</feature>
<feature type="binding site" evidence="8">
    <location>
        <position position="39"/>
    </location>
    <ligand>
        <name>substrate</name>
    </ligand>
</feature>
<feature type="binding site" evidence="8">
    <location>
        <begin position="127"/>
        <end position="129"/>
    </location>
    <ligand>
        <name>S-adenosyl-L-methionine</name>
        <dbReference type="ChEBI" id="CHEBI:59789"/>
    </ligand>
</feature>
<keyword evidence="3 8" id="KW-0479">Metal-binding</keyword>
<evidence type="ECO:0000256" key="1">
    <source>
        <dbReference type="ARBA" id="ARBA00022485"/>
    </source>
</evidence>
<dbReference type="CDD" id="cd01335">
    <property type="entry name" value="Radical_SAM"/>
    <property type="match status" value="1"/>
</dbReference>
<comment type="cofactor">
    <cofactor evidence="8">
        <name>S-adenosyl-L-methionine</name>
        <dbReference type="ChEBI" id="CHEBI:59789"/>
    </cofactor>
    <text evidence="8">Binds 1 S-adenosyl-L-methionine per subunit.</text>
</comment>
<keyword evidence="7 8" id="KW-0456">Lyase</keyword>
<evidence type="ECO:0000313" key="10">
    <source>
        <dbReference type="EMBL" id="KFF41264.1"/>
    </source>
</evidence>
<evidence type="ECO:0000256" key="2">
    <source>
        <dbReference type="ARBA" id="ARBA00022691"/>
    </source>
</evidence>
<name>A0A086CGF0_9CHRO</name>
<evidence type="ECO:0000256" key="6">
    <source>
        <dbReference type="ARBA" id="ARBA00023014"/>
    </source>
</evidence>